<dbReference type="InterPro" id="IPR001519">
    <property type="entry name" value="Ferritin"/>
</dbReference>
<keyword evidence="4 5" id="KW-0408">Iron</keyword>
<feature type="domain" description="Ferritin-like diiron" evidence="7">
    <location>
        <begin position="1"/>
        <end position="145"/>
    </location>
</feature>
<feature type="binding site" evidence="5">
    <location>
        <position position="50"/>
    </location>
    <ligand>
        <name>Fe cation</name>
        <dbReference type="ChEBI" id="CHEBI:24875"/>
        <label>1</label>
    </ligand>
</feature>
<dbReference type="KEGG" id="mhd:Marky_1511"/>
<keyword evidence="2 5" id="KW-0479">Metal-binding</keyword>
<dbReference type="GO" id="GO:0006826">
    <property type="term" value="P:iron ion transport"/>
    <property type="evidence" value="ECO:0007669"/>
    <property type="project" value="InterPro"/>
</dbReference>
<keyword evidence="1 6" id="KW-0409">Iron storage</keyword>
<dbReference type="EC" id="1.16.3.2" evidence="6"/>
<dbReference type="AlphaFoldDB" id="F2NPG5"/>
<gene>
    <name evidence="8" type="ordered locus">Marky_1511</name>
</gene>
<evidence type="ECO:0000256" key="5">
    <source>
        <dbReference type="PIRSR" id="PIRSR601519-1"/>
    </source>
</evidence>
<dbReference type="STRING" id="869210.Marky_1511"/>
<comment type="similarity">
    <text evidence="6">Belongs to the ferritin family. Prokaryotic subfamily.</text>
</comment>
<organism evidence="8 9">
    <name type="scientific">Marinithermus hydrothermalis (strain DSM 14884 / JCM 11576 / T1)</name>
    <dbReference type="NCBI Taxonomy" id="869210"/>
    <lineage>
        <taxon>Bacteria</taxon>
        <taxon>Thermotogati</taxon>
        <taxon>Deinococcota</taxon>
        <taxon>Deinococci</taxon>
        <taxon>Thermales</taxon>
        <taxon>Thermaceae</taxon>
        <taxon>Marinithermus</taxon>
    </lineage>
</organism>
<feature type="binding site" evidence="5">
    <location>
        <position position="17"/>
    </location>
    <ligand>
        <name>Fe cation</name>
        <dbReference type="ChEBI" id="CHEBI:24875"/>
        <label>1</label>
    </ligand>
</feature>
<comment type="catalytic activity">
    <reaction evidence="6">
        <text>4 Fe(2+) + O2 + 6 H2O = 4 iron(III) oxide-hydroxide + 12 H(+)</text>
        <dbReference type="Rhea" id="RHEA:11972"/>
        <dbReference type="ChEBI" id="CHEBI:15377"/>
        <dbReference type="ChEBI" id="CHEBI:15378"/>
        <dbReference type="ChEBI" id="CHEBI:15379"/>
        <dbReference type="ChEBI" id="CHEBI:29033"/>
        <dbReference type="ChEBI" id="CHEBI:78619"/>
        <dbReference type="EC" id="1.16.3.2"/>
    </reaction>
</comment>
<dbReference type="RefSeq" id="WP_013704293.1">
    <property type="nucleotide sequence ID" value="NC_015387.1"/>
</dbReference>
<keyword evidence="3" id="KW-0560">Oxidoreductase</keyword>
<comment type="subcellular location">
    <subcellularLocation>
        <location evidence="6">Cytoplasm</location>
    </subcellularLocation>
</comment>
<dbReference type="SUPFAM" id="SSF47240">
    <property type="entry name" value="Ferritin-like"/>
    <property type="match status" value="1"/>
</dbReference>
<dbReference type="PANTHER" id="PTHR11431">
    <property type="entry name" value="FERRITIN"/>
    <property type="match status" value="1"/>
</dbReference>
<feature type="binding site" evidence="5">
    <location>
        <position position="94"/>
    </location>
    <ligand>
        <name>Fe cation</name>
        <dbReference type="ChEBI" id="CHEBI:24875"/>
        <label>1</label>
    </ligand>
</feature>
<evidence type="ECO:0000256" key="1">
    <source>
        <dbReference type="ARBA" id="ARBA00022434"/>
    </source>
</evidence>
<dbReference type="GO" id="GO:0004322">
    <property type="term" value="F:ferroxidase activity"/>
    <property type="evidence" value="ECO:0007669"/>
    <property type="project" value="TreeGrafter"/>
</dbReference>
<dbReference type="CDD" id="cd01055">
    <property type="entry name" value="Nonheme_Ferritin"/>
    <property type="match status" value="1"/>
</dbReference>
<dbReference type="PROSITE" id="PS50905">
    <property type="entry name" value="FERRITIN_LIKE"/>
    <property type="match status" value="1"/>
</dbReference>
<evidence type="ECO:0000313" key="8">
    <source>
        <dbReference type="EMBL" id="AEB12246.1"/>
    </source>
</evidence>
<dbReference type="Proteomes" id="UP000007030">
    <property type="component" value="Chromosome"/>
</dbReference>
<dbReference type="Gene3D" id="1.20.1260.10">
    <property type="match status" value="1"/>
</dbReference>
<dbReference type="GO" id="GO:0008198">
    <property type="term" value="F:ferrous iron binding"/>
    <property type="evidence" value="ECO:0007669"/>
    <property type="project" value="TreeGrafter"/>
</dbReference>
<evidence type="ECO:0000256" key="3">
    <source>
        <dbReference type="ARBA" id="ARBA00023002"/>
    </source>
</evidence>
<evidence type="ECO:0000256" key="2">
    <source>
        <dbReference type="ARBA" id="ARBA00022723"/>
    </source>
</evidence>
<keyword evidence="6" id="KW-0963">Cytoplasm</keyword>
<dbReference type="InterPro" id="IPR009040">
    <property type="entry name" value="Ferritin-like_diiron"/>
</dbReference>
<accession>F2NPG5</accession>
<dbReference type="GO" id="GO:0005829">
    <property type="term" value="C:cytosol"/>
    <property type="evidence" value="ECO:0007669"/>
    <property type="project" value="TreeGrafter"/>
</dbReference>
<comment type="function">
    <text evidence="6">Iron-storage protein.</text>
</comment>
<evidence type="ECO:0000313" key="9">
    <source>
        <dbReference type="Proteomes" id="UP000007030"/>
    </source>
</evidence>
<dbReference type="InterPro" id="IPR041719">
    <property type="entry name" value="Ferritin_prok"/>
</dbReference>
<dbReference type="Pfam" id="PF00210">
    <property type="entry name" value="Ferritin"/>
    <property type="match status" value="1"/>
</dbReference>
<name>F2NPG5_MARHT</name>
<dbReference type="PANTHER" id="PTHR11431:SF127">
    <property type="entry name" value="BACTERIAL NON-HEME FERRITIN"/>
    <property type="match status" value="1"/>
</dbReference>
<dbReference type="eggNOG" id="COG1528">
    <property type="taxonomic scope" value="Bacteria"/>
</dbReference>
<dbReference type="HOGENOM" id="CLU_065681_1_0_0"/>
<dbReference type="InterPro" id="IPR008331">
    <property type="entry name" value="Ferritin_DPS_dom"/>
</dbReference>
<keyword evidence="9" id="KW-1185">Reference proteome</keyword>
<dbReference type="GO" id="GO:0006879">
    <property type="term" value="P:intracellular iron ion homeostasis"/>
    <property type="evidence" value="ECO:0007669"/>
    <property type="project" value="UniProtKB-KW"/>
</dbReference>
<dbReference type="GO" id="GO:0008199">
    <property type="term" value="F:ferric iron binding"/>
    <property type="evidence" value="ECO:0007669"/>
    <property type="project" value="InterPro"/>
</dbReference>
<proteinExistence type="inferred from homology"/>
<feature type="binding site" evidence="5">
    <location>
        <position position="127"/>
    </location>
    <ligand>
        <name>Fe cation</name>
        <dbReference type="ChEBI" id="CHEBI:24875"/>
        <label>1</label>
    </ligand>
</feature>
<evidence type="ECO:0000259" key="7">
    <source>
        <dbReference type="PROSITE" id="PS50905"/>
    </source>
</evidence>
<feature type="binding site" evidence="5">
    <location>
        <position position="53"/>
    </location>
    <ligand>
        <name>Fe cation</name>
        <dbReference type="ChEBI" id="CHEBI:24875"/>
        <label>1</label>
    </ligand>
</feature>
<reference evidence="8 9" key="1">
    <citation type="journal article" date="2012" name="Stand. Genomic Sci.">
        <title>Complete genome sequence of the aerobic, heterotroph Marinithermus hydrothermalis type strain (T1(T)) from a deep-sea hydrothermal vent chimney.</title>
        <authorList>
            <person name="Copeland A."/>
            <person name="Gu W."/>
            <person name="Yasawong M."/>
            <person name="Lapidus A."/>
            <person name="Lucas S."/>
            <person name="Deshpande S."/>
            <person name="Pagani I."/>
            <person name="Tapia R."/>
            <person name="Cheng J.F."/>
            <person name="Goodwin L.A."/>
            <person name="Pitluck S."/>
            <person name="Liolios K."/>
            <person name="Ivanova N."/>
            <person name="Mavromatis K."/>
            <person name="Mikhailova N."/>
            <person name="Pati A."/>
            <person name="Chen A."/>
            <person name="Palaniappan K."/>
            <person name="Land M."/>
            <person name="Pan C."/>
            <person name="Brambilla E.M."/>
            <person name="Rohde M."/>
            <person name="Tindall B.J."/>
            <person name="Sikorski J."/>
            <person name="Goker M."/>
            <person name="Detter J.C."/>
            <person name="Bristow J."/>
            <person name="Eisen J.A."/>
            <person name="Markowitz V."/>
            <person name="Hugenholtz P."/>
            <person name="Kyrpides N.C."/>
            <person name="Klenk H.P."/>
            <person name="Woyke T."/>
        </authorList>
    </citation>
    <scope>NUCLEOTIDE SEQUENCE [LARGE SCALE GENOMIC DNA]</scope>
    <source>
        <strain evidence="9">DSM 14884 / JCM 11576 / T1</strain>
    </source>
</reference>
<dbReference type="InterPro" id="IPR012347">
    <property type="entry name" value="Ferritin-like"/>
</dbReference>
<evidence type="ECO:0000256" key="4">
    <source>
        <dbReference type="ARBA" id="ARBA00023004"/>
    </source>
</evidence>
<evidence type="ECO:0000256" key="6">
    <source>
        <dbReference type="RuleBase" id="RU361145"/>
    </source>
</evidence>
<sequence length="157" mass="17922">MISEKLREMLVDQIGAEHTAAQRYLAMAAYFARQGLDGWAAFFFRQSEEEREHAMRIVRFLLDVGADLTFPAVPEAQPRFASALEAVQKALAWEQEVTRSFHRMAETALAEKDYTTFQFLQWFIEEQVEEEATMGKLVQIVESGVNLFQAQAALPSE</sequence>
<dbReference type="EMBL" id="CP002630">
    <property type="protein sequence ID" value="AEB12246.1"/>
    <property type="molecule type" value="Genomic_DNA"/>
</dbReference>
<dbReference type="InterPro" id="IPR009078">
    <property type="entry name" value="Ferritin-like_SF"/>
</dbReference>
<protein>
    <recommendedName>
        <fullName evidence="6">Ferritin</fullName>
        <ecNumber evidence="6">1.16.3.2</ecNumber>
    </recommendedName>
</protein>